<dbReference type="Gene3D" id="3.40.309.10">
    <property type="entry name" value="Aldehyde Dehydrogenase, Chain A, domain 2"/>
    <property type="match status" value="1"/>
</dbReference>
<evidence type="ECO:0000256" key="5">
    <source>
        <dbReference type="RuleBase" id="RU003345"/>
    </source>
</evidence>
<evidence type="ECO:0000259" key="6">
    <source>
        <dbReference type="Pfam" id="PF00171"/>
    </source>
</evidence>
<feature type="domain" description="Aldehyde dehydrogenase" evidence="6">
    <location>
        <begin position="33"/>
        <end position="490"/>
    </location>
</feature>
<feature type="active site" evidence="4">
    <location>
        <position position="267"/>
    </location>
</feature>
<dbReference type="SUPFAM" id="SSF53720">
    <property type="entry name" value="ALDH-like"/>
    <property type="match status" value="1"/>
</dbReference>
<evidence type="ECO:0000256" key="2">
    <source>
        <dbReference type="ARBA" id="ARBA00023002"/>
    </source>
</evidence>
<sequence length="496" mass="53391">MDFHSQEYWQEKARHCVPEGRLFINGEYCAARDGTTFACINPATGQTLVEVARGKKEDVDRAVAAARAVFERGDWSRAAPAQRKAVLNRLADLMTQHAEELALLETLDTGKPIRHSLRDDIPGAVRAIRWYAEAIDKVYGEVANTGEDALALIVREPAGVVAAVVPWNFPLMLACWKLGPALAAGNSVVLKPSEKSSLSALRLAALAQQAGLPDGVLSVISGYGHEAGQALSQHMDVDVMAFTGSGRTGRQLLRDAGDSNMKRVWLEAGGKSANIVFADCPDLEKAAAATAAGIFYNQGQVCIAGTRLLVEESIADRFLELLKQQAQNWLPGDPLDPACAMGTLIDSAHADSVHGFIRDGENSGAQLLLDGRDCEQVASLGPTIFAVSDPTLRLSREEIFGPVLVVTRFDSEAQALALANDSDYGLGAAVWTRDLSRAHRLSRRLKSGAVFVNNYNDGDMTVPFGGVKQSGNGRDKSLHALDKFSELKTIWIALEC</sequence>
<dbReference type="InterPro" id="IPR015590">
    <property type="entry name" value="Aldehyde_DH_dom"/>
</dbReference>
<dbReference type="FunFam" id="3.40.605.10:FF:000001">
    <property type="entry name" value="Aldehyde dehydrogenase 1"/>
    <property type="match status" value="1"/>
</dbReference>
<dbReference type="PROSITE" id="PS00687">
    <property type="entry name" value="ALDEHYDE_DEHYDR_GLU"/>
    <property type="match status" value="1"/>
</dbReference>
<evidence type="ECO:0000256" key="4">
    <source>
        <dbReference type="PROSITE-ProRule" id="PRU10007"/>
    </source>
</evidence>
<dbReference type="OrthoDB" id="9812625at2"/>
<dbReference type="AlphaFoldDB" id="A0A4P8YP16"/>
<dbReference type="Gene3D" id="3.40.605.10">
    <property type="entry name" value="Aldehyde Dehydrogenase, Chain A, domain 1"/>
    <property type="match status" value="1"/>
</dbReference>
<dbReference type="GO" id="GO:0004030">
    <property type="term" value="F:aldehyde dehydrogenase [NAD(P)+] activity"/>
    <property type="evidence" value="ECO:0007669"/>
    <property type="project" value="UniProtKB-EC"/>
</dbReference>
<dbReference type="EMBL" id="CP040428">
    <property type="protein sequence ID" value="QCT20362.1"/>
    <property type="molecule type" value="Genomic_DNA"/>
</dbReference>
<dbReference type="NCBIfam" id="NF007352">
    <property type="entry name" value="PRK09847.1"/>
    <property type="match status" value="1"/>
</dbReference>
<dbReference type="InterPro" id="IPR029510">
    <property type="entry name" value="Ald_DH_CS_GLU"/>
</dbReference>
<keyword evidence="8" id="KW-1185">Reference proteome</keyword>
<keyword evidence="3" id="KW-0520">NAD</keyword>
<dbReference type="FunFam" id="3.40.309.10:FF:000012">
    <property type="entry name" value="Betaine aldehyde dehydrogenase"/>
    <property type="match status" value="1"/>
</dbReference>
<proteinExistence type="inferred from homology"/>
<dbReference type="EC" id="1.2.1.5" evidence="7"/>
<reference evidence="7 8" key="1">
    <citation type="submission" date="2019-05" db="EMBL/GenBank/DDBJ databases">
        <title>Complete genome sequence of Izhakiella calystegiae KSNA2, an endophyte isolated from beach morning glory (Calystegia soldanella).</title>
        <authorList>
            <person name="Jiang L."/>
            <person name="Jeong J.C."/>
            <person name="Kim C.Y."/>
            <person name="Kim D.H."/>
            <person name="Kim S.W."/>
            <person name="Lee j."/>
        </authorList>
    </citation>
    <scope>NUCLEOTIDE SEQUENCE [LARGE SCALE GENOMIC DNA]</scope>
    <source>
        <strain evidence="7 8">KSNA2</strain>
    </source>
</reference>
<dbReference type="RefSeq" id="WP_138096237.1">
    <property type="nucleotide sequence ID" value="NZ_CP040428.1"/>
</dbReference>
<gene>
    <name evidence="7" type="primary">puuC</name>
    <name evidence="7" type="ORF">FEM41_12220</name>
</gene>
<dbReference type="Proteomes" id="UP000302163">
    <property type="component" value="Chromosome"/>
</dbReference>
<dbReference type="Pfam" id="PF00171">
    <property type="entry name" value="Aldedh"/>
    <property type="match status" value="1"/>
</dbReference>
<evidence type="ECO:0000256" key="3">
    <source>
        <dbReference type="ARBA" id="ARBA00023027"/>
    </source>
</evidence>
<dbReference type="InterPro" id="IPR016161">
    <property type="entry name" value="Ald_DH/histidinol_DH"/>
</dbReference>
<dbReference type="PROSITE" id="PS00070">
    <property type="entry name" value="ALDEHYDE_DEHYDR_CYS"/>
    <property type="match status" value="1"/>
</dbReference>
<dbReference type="InterPro" id="IPR016160">
    <property type="entry name" value="Ald_DH_CS_CYS"/>
</dbReference>
<keyword evidence="2 5" id="KW-0560">Oxidoreductase</keyword>
<dbReference type="InterPro" id="IPR016163">
    <property type="entry name" value="Ald_DH_C"/>
</dbReference>
<dbReference type="CDD" id="cd07112">
    <property type="entry name" value="ALDH_GABALDH-PuuC"/>
    <property type="match status" value="1"/>
</dbReference>
<evidence type="ECO:0000313" key="7">
    <source>
        <dbReference type="EMBL" id="QCT20362.1"/>
    </source>
</evidence>
<organism evidence="7 8">
    <name type="scientific">Jejubacter calystegiae</name>
    <dbReference type="NCBI Taxonomy" id="2579935"/>
    <lineage>
        <taxon>Bacteria</taxon>
        <taxon>Pseudomonadati</taxon>
        <taxon>Pseudomonadota</taxon>
        <taxon>Gammaproteobacteria</taxon>
        <taxon>Enterobacterales</taxon>
        <taxon>Enterobacteriaceae</taxon>
        <taxon>Jejubacter</taxon>
    </lineage>
</organism>
<accession>A0A4P8YP16</accession>
<comment type="similarity">
    <text evidence="1 5">Belongs to the aldehyde dehydrogenase family.</text>
</comment>
<evidence type="ECO:0000256" key="1">
    <source>
        <dbReference type="ARBA" id="ARBA00009986"/>
    </source>
</evidence>
<dbReference type="PANTHER" id="PTHR11699">
    <property type="entry name" value="ALDEHYDE DEHYDROGENASE-RELATED"/>
    <property type="match status" value="1"/>
</dbReference>
<protein>
    <submittedName>
        <fullName evidence="7">Aldehyde dehydrogenase PuuC</fullName>
        <ecNumber evidence="7">1.2.1.5</ecNumber>
    </submittedName>
</protein>
<dbReference type="InterPro" id="IPR016162">
    <property type="entry name" value="Ald_DH_N"/>
</dbReference>
<evidence type="ECO:0000313" key="8">
    <source>
        <dbReference type="Proteomes" id="UP000302163"/>
    </source>
</evidence>
<name>A0A4P8YP16_9ENTR</name>
<dbReference type="KEGG" id="izh:FEM41_12220"/>